<dbReference type="SUPFAM" id="SSF81296">
    <property type="entry name" value="E set domains"/>
    <property type="match status" value="1"/>
</dbReference>
<dbReference type="InterPro" id="IPR014756">
    <property type="entry name" value="Ig_E-set"/>
</dbReference>
<feature type="compositionally biased region" description="Basic residues" evidence="1">
    <location>
        <begin position="26"/>
        <end position="42"/>
    </location>
</feature>
<dbReference type="AlphaFoldDB" id="T1AEK7"/>
<reference evidence="2" key="2">
    <citation type="journal article" date="2014" name="ISME J.">
        <title>Microbial stratification in low pH oxic and suboxic macroscopic growths along an acid mine drainage.</title>
        <authorList>
            <person name="Mendez-Garcia C."/>
            <person name="Mesa V."/>
            <person name="Sprenger R.R."/>
            <person name="Richter M."/>
            <person name="Diez M.S."/>
            <person name="Solano J."/>
            <person name="Bargiela R."/>
            <person name="Golyshina O.V."/>
            <person name="Manteca A."/>
            <person name="Ramos J.L."/>
            <person name="Gallego J.R."/>
            <person name="Llorente I."/>
            <person name="Martins Dos Santos V.A."/>
            <person name="Jensen O.N."/>
            <person name="Pelaez A.I."/>
            <person name="Sanchez J."/>
            <person name="Ferrer M."/>
        </authorList>
    </citation>
    <scope>NUCLEOTIDE SEQUENCE</scope>
</reference>
<dbReference type="InterPro" id="IPR013783">
    <property type="entry name" value="Ig-like_fold"/>
</dbReference>
<protein>
    <submittedName>
        <fullName evidence="2">Uncharacterized protein</fullName>
    </submittedName>
</protein>
<dbReference type="EMBL" id="AUZZ01007979">
    <property type="protein sequence ID" value="EQD40340.1"/>
    <property type="molecule type" value="Genomic_DNA"/>
</dbReference>
<organism evidence="2">
    <name type="scientific">mine drainage metagenome</name>
    <dbReference type="NCBI Taxonomy" id="410659"/>
    <lineage>
        <taxon>unclassified sequences</taxon>
        <taxon>metagenomes</taxon>
        <taxon>ecological metagenomes</taxon>
    </lineage>
</organism>
<dbReference type="Gene3D" id="2.60.40.10">
    <property type="entry name" value="Immunoglobulins"/>
    <property type="match status" value="1"/>
</dbReference>
<evidence type="ECO:0000313" key="2">
    <source>
        <dbReference type="EMBL" id="EQD40340.1"/>
    </source>
</evidence>
<evidence type="ECO:0000256" key="1">
    <source>
        <dbReference type="SAM" id="MobiDB-lite"/>
    </source>
</evidence>
<comment type="caution">
    <text evidence="2">The sequence shown here is derived from an EMBL/GenBank/DDBJ whole genome shotgun (WGS) entry which is preliminary data.</text>
</comment>
<reference evidence="2" key="1">
    <citation type="submission" date="2013-08" db="EMBL/GenBank/DDBJ databases">
        <authorList>
            <person name="Mendez C."/>
            <person name="Richter M."/>
            <person name="Ferrer M."/>
            <person name="Sanchez J."/>
        </authorList>
    </citation>
    <scope>NUCLEOTIDE SEQUENCE</scope>
</reference>
<feature type="non-terminal residue" evidence="2">
    <location>
        <position position="1"/>
    </location>
</feature>
<proteinExistence type="predicted"/>
<feature type="region of interest" description="Disordered" evidence="1">
    <location>
        <begin position="1"/>
        <end position="96"/>
    </location>
</feature>
<feature type="compositionally biased region" description="Basic residues" evidence="1">
    <location>
        <begin position="75"/>
        <end position="96"/>
    </location>
</feature>
<sequence length="267" mass="29455">RTDVERIAPRSAPHPAVGERPPQGRATRRSGFRARRSSRPRPRAGTTRPPHPLARVSAPAFRSPETDASPSGPAKRTRCGRRASRRGGPVRRLRKRNLLGPVRSGVADVPEWPIESRRLARFAAAAGSGAGPPPIARWNGFAARGLPLVEPIPGDPTRVRVTFAWRPEQRVRSPSIYCPALNPWGGESTLLPVGRTGMWYRSVVLPRDARALYGFSPIPMPDGGSEADWAVYSRSLVADPWNPDRLAFARDPRRLRGCRRHRRGPLA</sequence>
<gene>
    <name evidence="2" type="ORF">B2A_11063</name>
</gene>
<feature type="non-terminal residue" evidence="2">
    <location>
        <position position="267"/>
    </location>
</feature>
<accession>T1AEK7</accession>
<name>T1AEK7_9ZZZZ</name>